<protein>
    <submittedName>
        <fullName evidence="3">Uncharacterized protein</fullName>
    </submittedName>
</protein>
<accession>A0A9P4IUB9</accession>
<feature type="chain" id="PRO_5040280467" evidence="2">
    <location>
        <begin position="21"/>
        <end position="138"/>
    </location>
</feature>
<feature type="region of interest" description="Disordered" evidence="1">
    <location>
        <begin position="112"/>
        <end position="138"/>
    </location>
</feature>
<dbReference type="EMBL" id="ML996090">
    <property type="protein sequence ID" value="KAF2150127.1"/>
    <property type="molecule type" value="Genomic_DNA"/>
</dbReference>
<evidence type="ECO:0000313" key="3">
    <source>
        <dbReference type="EMBL" id="KAF2150127.1"/>
    </source>
</evidence>
<evidence type="ECO:0000256" key="2">
    <source>
        <dbReference type="SAM" id="SignalP"/>
    </source>
</evidence>
<dbReference type="AlphaFoldDB" id="A0A9P4IUB9"/>
<keyword evidence="4" id="KW-1185">Reference proteome</keyword>
<comment type="caution">
    <text evidence="3">The sequence shown here is derived from an EMBL/GenBank/DDBJ whole genome shotgun (WGS) entry which is preliminary data.</text>
</comment>
<organism evidence="3 4">
    <name type="scientific">Myriangium duriaei CBS 260.36</name>
    <dbReference type="NCBI Taxonomy" id="1168546"/>
    <lineage>
        <taxon>Eukaryota</taxon>
        <taxon>Fungi</taxon>
        <taxon>Dikarya</taxon>
        <taxon>Ascomycota</taxon>
        <taxon>Pezizomycotina</taxon>
        <taxon>Dothideomycetes</taxon>
        <taxon>Dothideomycetidae</taxon>
        <taxon>Myriangiales</taxon>
        <taxon>Myriangiaceae</taxon>
        <taxon>Myriangium</taxon>
    </lineage>
</organism>
<feature type="signal peptide" evidence="2">
    <location>
        <begin position="1"/>
        <end position="20"/>
    </location>
</feature>
<evidence type="ECO:0000313" key="4">
    <source>
        <dbReference type="Proteomes" id="UP000799439"/>
    </source>
</evidence>
<keyword evidence="2" id="KW-0732">Signal</keyword>
<gene>
    <name evidence="3" type="ORF">K461DRAFT_281387</name>
</gene>
<sequence length="138" mass="15551">MFNWKFSFLALLLLTTNVFATQILYSARYCQGKGKAPLQVFRHGSIPDAKVPVLLKNIKKWTKNKFSASKKKKTPSDPHSDNFIIIRGDNIEQAKEKVLEELKKMIEKMIQEGAKDEGEGTGGLPEDKIGKEDKCPAK</sequence>
<feature type="compositionally biased region" description="Basic and acidic residues" evidence="1">
    <location>
        <begin position="125"/>
        <end position="138"/>
    </location>
</feature>
<name>A0A9P4IUB9_9PEZI</name>
<proteinExistence type="predicted"/>
<dbReference type="Proteomes" id="UP000799439">
    <property type="component" value="Unassembled WGS sequence"/>
</dbReference>
<reference evidence="3" key="1">
    <citation type="journal article" date="2020" name="Stud. Mycol.">
        <title>101 Dothideomycetes genomes: a test case for predicting lifestyles and emergence of pathogens.</title>
        <authorList>
            <person name="Haridas S."/>
            <person name="Albert R."/>
            <person name="Binder M."/>
            <person name="Bloem J."/>
            <person name="Labutti K."/>
            <person name="Salamov A."/>
            <person name="Andreopoulos B."/>
            <person name="Baker S."/>
            <person name="Barry K."/>
            <person name="Bills G."/>
            <person name="Bluhm B."/>
            <person name="Cannon C."/>
            <person name="Castanera R."/>
            <person name="Culley D."/>
            <person name="Daum C."/>
            <person name="Ezra D."/>
            <person name="Gonzalez J."/>
            <person name="Henrissat B."/>
            <person name="Kuo A."/>
            <person name="Liang C."/>
            <person name="Lipzen A."/>
            <person name="Lutzoni F."/>
            <person name="Magnuson J."/>
            <person name="Mondo S."/>
            <person name="Nolan M."/>
            <person name="Ohm R."/>
            <person name="Pangilinan J."/>
            <person name="Park H.-J."/>
            <person name="Ramirez L."/>
            <person name="Alfaro M."/>
            <person name="Sun H."/>
            <person name="Tritt A."/>
            <person name="Yoshinaga Y."/>
            <person name="Zwiers L.-H."/>
            <person name="Turgeon B."/>
            <person name="Goodwin S."/>
            <person name="Spatafora J."/>
            <person name="Crous P."/>
            <person name="Grigoriev I."/>
        </authorList>
    </citation>
    <scope>NUCLEOTIDE SEQUENCE</scope>
    <source>
        <strain evidence="3">CBS 260.36</strain>
    </source>
</reference>
<evidence type="ECO:0000256" key="1">
    <source>
        <dbReference type="SAM" id="MobiDB-lite"/>
    </source>
</evidence>